<keyword evidence="20" id="KW-0325">Glycoprotein</keyword>
<dbReference type="SUPFAM" id="SSF47769">
    <property type="entry name" value="SAM/Pointed domain"/>
    <property type="match status" value="1"/>
</dbReference>
<dbReference type="SUPFAM" id="SSF49265">
    <property type="entry name" value="Fibronectin type III"/>
    <property type="match status" value="1"/>
</dbReference>
<keyword evidence="11 22" id="KW-0547">Nucleotide-binding</keyword>
<evidence type="ECO:0000256" key="17">
    <source>
        <dbReference type="ARBA" id="ARBA00023136"/>
    </source>
</evidence>
<evidence type="ECO:0000256" key="15">
    <source>
        <dbReference type="ARBA" id="ARBA00022889"/>
    </source>
</evidence>
<protein>
    <recommendedName>
        <fullName evidence="3">receptor protein-tyrosine kinase</fullName>
        <ecNumber evidence="3">2.7.10.1</ecNumber>
    </recommendedName>
</protein>
<dbReference type="InterPro" id="IPR013761">
    <property type="entry name" value="SAM/pointed_sf"/>
</dbReference>
<dbReference type="InterPro" id="IPR011009">
    <property type="entry name" value="Kinase-like_dom_sf"/>
</dbReference>
<keyword evidence="6" id="KW-0597">Phosphoprotein</keyword>
<keyword evidence="4" id="KW-0217">Developmental protein</keyword>
<evidence type="ECO:0000256" key="4">
    <source>
        <dbReference type="ARBA" id="ARBA00022473"/>
    </source>
</evidence>
<dbReference type="FunFam" id="2.60.120.260:FF:000001">
    <property type="entry name" value="Ephrin type-A receptor 7"/>
    <property type="match status" value="1"/>
</dbReference>
<feature type="domain" description="Fibronectin type-III" evidence="28">
    <location>
        <begin position="488"/>
        <end position="598"/>
    </location>
</feature>
<feature type="chain" id="PRO_5039915486" description="receptor protein-tyrosine kinase" evidence="25">
    <location>
        <begin position="24"/>
        <end position="1146"/>
    </location>
</feature>
<dbReference type="Pfam" id="PF14575">
    <property type="entry name" value="EphA2_TM"/>
    <property type="match status" value="1"/>
</dbReference>
<proteinExistence type="predicted"/>
<evidence type="ECO:0000256" key="12">
    <source>
        <dbReference type="ARBA" id="ARBA00022753"/>
    </source>
</evidence>
<dbReference type="InterPro" id="IPR027936">
    <property type="entry name" value="Eph_TM"/>
</dbReference>
<dbReference type="GO" id="GO:0005886">
    <property type="term" value="C:plasma membrane"/>
    <property type="evidence" value="ECO:0007669"/>
    <property type="project" value="UniProtKB-SubCell"/>
</dbReference>
<dbReference type="GeneTree" id="ENSGT00940000156948"/>
<name>A0A9J8DDQ5_CYPCA</name>
<dbReference type="SUPFAM" id="SSF57184">
    <property type="entry name" value="Growth factor receptor domain"/>
    <property type="match status" value="1"/>
</dbReference>
<feature type="signal peptide" evidence="25">
    <location>
        <begin position="1"/>
        <end position="23"/>
    </location>
</feature>
<dbReference type="Gene3D" id="2.60.120.260">
    <property type="entry name" value="Galactose-binding domain-like"/>
    <property type="match status" value="1"/>
</dbReference>
<dbReference type="CDD" id="cd00063">
    <property type="entry name" value="FN3"/>
    <property type="match status" value="2"/>
</dbReference>
<evidence type="ECO:0000256" key="21">
    <source>
        <dbReference type="ARBA" id="ARBA00051243"/>
    </source>
</evidence>
<evidence type="ECO:0000256" key="7">
    <source>
        <dbReference type="ARBA" id="ARBA00022679"/>
    </source>
</evidence>
<dbReference type="InterPro" id="IPR020635">
    <property type="entry name" value="Tyr_kinase_cat_dom"/>
</dbReference>
<dbReference type="FunFam" id="2.60.40.10:FF:000041">
    <property type="entry name" value="ephrin type-A receptor 3"/>
    <property type="match status" value="1"/>
</dbReference>
<feature type="domain" description="Eph LBD" evidence="29">
    <location>
        <begin position="190"/>
        <end position="369"/>
    </location>
</feature>
<keyword evidence="19" id="KW-0675">Receptor</keyword>
<dbReference type="SMART" id="SM01411">
    <property type="entry name" value="Ephrin_rec_like"/>
    <property type="match status" value="1"/>
</dbReference>
<feature type="domain" description="SAM" evidence="27">
    <location>
        <begin position="1071"/>
        <end position="1135"/>
    </location>
</feature>
<evidence type="ECO:0000256" key="23">
    <source>
        <dbReference type="SAM" id="MobiDB-lite"/>
    </source>
</evidence>
<sequence length="1146" mass="128432">MVFAVPQRILLICLLYFCICAVGETVDPKTLMSIVNNFENWLGNTGQYAVAFRVEKDKCLEGSDYPSKELLTKVKEKLQRNEVYVSDDLIAAKPNGVEHSEFRLKKDLDTILKVKDKCRMPRPLQQSSRSARLVRGADQSRGAARGINRNNRERVTGRMALMAGIIYALASLFLGICAGLSAPRNLPANEVTLLDSRSVQGDLAWVASPTEGGWEEVSIMDEKNSPIRTYQVCNVMEPNQNNWLRTHWIRRGAAQRIYIEIKFTLRDCNSLPGVIGTCKETFNLYYLESDSDNERYTHESRFTKIDTVAADESFTQVDIGDRIMKLNTEIRDVGVLSRAGFYLAFQDVGACIALVSVHVFYKKCPLAVRNLAQFPDTVTGADMSSLVEVRGSCVNQSEEQEVPKMYCGADGEWLVPIGNCLCNPGYEERNEQCQVCKVGFYRSLSSDGGCRKCPLHSYSMKEGATSCDCDKGYYRSETDPAAMPCTRPPSAPHNLISNVNETSVLLEWSPPLSSGGRQDLTYNVVCKQCVRDTQRCMPCGDDVRYSPQRLSLRSTRVSVHQLQAHTNYTFQIWAINGVSKHNPSLEQAVSVTLTTNQAAPSTVMMVQSKDITRHTLSLFWDKPEKPNGVILEYEVKYYEKDQNERSYRIVKTTSRSTDITDLTPLTSYVFHVRARTAAGYGEFSAPFEFSTNTVAAPVVGGVVSSAVLLLLVAGCVVVLLLILIITFIITKRRSKYSKTKQAEEKNLQPGVRIYVDPFTYEDPNQAIREFAKEINTSCIKIEKVIGIGEFGEVCSGRLKLPGKREICVAIKTLKAGFTEQQRLDFLSEASVIGQFDHPNIIHLEGVVTKCKPVMIITEYMENGSLDMFLRKNDGRFTVIQLVGILRGIASGMKYLSDMSYVHRDLAARNILVNSNLVCKVSDFGMSRVLEDEPEGAYTTRGGKIPIRWTAPEAITYRKFTSASDVWSYGIVMWEVMSYGERPYWDMSNQDVIKAIEEGYRLPPPMECPLALHQLMLECWMRERADRPKFSQIVNMLDKLIRNPATLKRTAGDASRPHPSTLHHAPSEGSAPSLGSVDDWLKIIGLEQYRENFSTAGFCSLESVLPMSHEDLAKMGISCSAHQRKILSSVQELLSGMHHRQDTKVPV</sequence>
<dbReference type="InterPro" id="IPR040958">
    <property type="entry name" value="SNAD1"/>
</dbReference>
<accession>A0A9J8DDQ5</accession>
<dbReference type="GO" id="GO:0005524">
    <property type="term" value="F:ATP binding"/>
    <property type="evidence" value="ECO:0007669"/>
    <property type="project" value="UniProtKB-UniRule"/>
</dbReference>
<dbReference type="InterPro" id="IPR000719">
    <property type="entry name" value="Prot_kinase_dom"/>
</dbReference>
<evidence type="ECO:0000256" key="6">
    <source>
        <dbReference type="ARBA" id="ARBA00022553"/>
    </source>
</evidence>
<dbReference type="SUPFAM" id="SSF56112">
    <property type="entry name" value="Protein kinase-like (PK-like)"/>
    <property type="match status" value="1"/>
</dbReference>
<keyword evidence="18" id="KW-0829">Tyrosine-protein kinase</keyword>
<organism evidence="30 31">
    <name type="scientific">Cyprinus carpio carpio</name>
    <dbReference type="NCBI Taxonomy" id="630221"/>
    <lineage>
        <taxon>Eukaryota</taxon>
        <taxon>Metazoa</taxon>
        <taxon>Chordata</taxon>
        <taxon>Craniata</taxon>
        <taxon>Vertebrata</taxon>
        <taxon>Euteleostomi</taxon>
        <taxon>Actinopterygii</taxon>
        <taxon>Neopterygii</taxon>
        <taxon>Teleostei</taxon>
        <taxon>Ostariophysi</taxon>
        <taxon>Cypriniformes</taxon>
        <taxon>Cyprinidae</taxon>
        <taxon>Cyprininae</taxon>
        <taxon>Cyprinus</taxon>
    </lineage>
</organism>
<dbReference type="InterPro" id="IPR013783">
    <property type="entry name" value="Ig-like_fold"/>
</dbReference>
<dbReference type="SMART" id="SM00454">
    <property type="entry name" value="SAM"/>
    <property type="match status" value="1"/>
</dbReference>
<evidence type="ECO:0000256" key="22">
    <source>
        <dbReference type="PROSITE-ProRule" id="PRU10141"/>
    </source>
</evidence>
<dbReference type="InterPro" id="IPR009030">
    <property type="entry name" value="Growth_fac_rcpt_cys_sf"/>
</dbReference>
<evidence type="ECO:0000313" key="31">
    <source>
        <dbReference type="Proteomes" id="UP001108240"/>
    </source>
</evidence>
<dbReference type="Gene3D" id="1.10.510.10">
    <property type="entry name" value="Transferase(Phosphotransferase) domain 1"/>
    <property type="match status" value="1"/>
</dbReference>
<dbReference type="PROSITE" id="PS00790">
    <property type="entry name" value="RECEPTOR_TYR_KIN_V_1"/>
    <property type="match status" value="1"/>
</dbReference>
<evidence type="ECO:0000256" key="18">
    <source>
        <dbReference type="ARBA" id="ARBA00023137"/>
    </source>
</evidence>
<dbReference type="Gene3D" id="3.30.200.20">
    <property type="entry name" value="Phosphorylase Kinase, domain 1"/>
    <property type="match status" value="1"/>
</dbReference>
<evidence type="ECO:0000256" key="2">
    <source>
        <dbReference type="ARBA" id="ARBA00004412"/>
    </source>
</evidence>
<dbReference type="GO" id="GO:0030425">
    <property type="term" value="C:dendrite"/>
    <property type="evidence" value="ECO:0007669"/>
    <property type="project" value="TreeGrafter"/>
</dbReference>
<keyword evidence="17 24" id="KW-0472">Membrane</keyword>
<evidence type="ECO:0000256" key="1">
    <source>
        <dbReference type="ARBA" id="ARBA00004251"/>
    </source>
</evidence>
<dbReference type="InterPro" id="IPR050449">
    <property type="entry name" value="Ephrin_rcpt_TKs"/>
</dbReference>
<dbReference type="Pfam" id="PF25599">
    <property type="entry name" value="Ephrin_CRD"/>
    <property type="match status" value="1"/>
</dbReference>
<evidence type="ECO:0000256" key="13">
    <source>
        <dbReference type="ARBA" id="ARBA00022777"/>
    </source>
</evidence>
<dbReference type="PANTHER" id="PTHR46877:SF18">
    <property type="entry name" value="EPHRIN TYPE-A RECEPTOR 4"/>
    <property type="match status" value="1"/>
</dbReference>
<keyword evidence="9 25" id="KW-0732">Signal</keyword>
<dbReference type="SUPFAM" id="SSF49785">
    <property type="entry name" value="Galactose-binding domain-like"/>
    <property type="match status" value="1"/>
</dbReference>
<evidence type="ECO:0000256" key="25">
    <source>
        <dbReference type="SAM" id="SignalP"/>
    </source>
</evidence>
<reference evidence="30" key="1">
    <citation type="submission" date="2025-08" db="UniProtKB">
        <authorList>
            <consortium name="Ensembl"/>
        </authorList>
    </citation>
    <scope>IDENTIFICATION</scope>
</reference>
<evidence type="ECO:0000256" key="9">
    <source>
        <dbReference type="ARBA" id="ARBA00022729"/>
    </source>
</evidence>
<dbReference type="InterPro" id="IPR001090">
    <property type="entry name" value="Ephrin_rcpt_lig-bd_dom"/>
</dbReference>
<keyword evidence="16 24" id="KW-1133">Transmembrane helix</keyword>
<feature type="domain" description="Protein kinase" evidence="26">
    <location>
        <begin position="779"/>
        <end position="1040"/>
    </location>
</feature>
<dbReference type="Pfam" id="PF00041">
    <property type="entry name" value="fn3"/>
    <property type="match status" value="2"/>
</dbReference>
<evidence type="ECO:0000256" key="20">
    <source>
        <dbReference type="ARBA" id="ARBA00023180"/>
    </source>
</evidence>
<dbReference type="PROSITE" id="PS51550">
    <property type="entry name" value="EPH_LBD"/>
    <property type="match status" value="1"/>
</dbReference>
<dbReference type="InterPro" id="IPR017441">
    <property type="entry name" value="Protein_kinase_ATP_BS"/>
</dbReference>
<evidence type="ECO:0000259" key="27">
    <source>
        <dbReference type="PROSITE" id="PS50105"/>
    </source>
</evidence>
<dbReference type="InterPro" id="IPR001426">
    <property type="entry name" value="Tyr_kinase_rcpt_V_CS"/>
</dbReference>
<keyword evidence="14 22" id="KW-0067">ATP-binding</keyword>
<dbReference type="SMART" id="SM00060">
    <property type="entry name" value="FN3"/>
    <property type="match status" value="2"/>
</dbReference>
<reference evidence="30" key="2">
    <citation type="submission" date="2025-09" db="UniProtKB">
        <authorList>
            <consortium name="Ensembl"/>
        </authorList>
    </citation>
    <scope>IDENTIFICATION</scope>
</reference>
<evidence type="ECO:0000256" key="11">
    <source>
        <dbReference type="ARBA" id="ARBA00022741"/>
    </source>
</evidence>
<evidence type="ECO:0000259" key="29">
    <source>
        <dbReference type="PROSITE" id="PS51550"/>
    </source>
</evidence>
<dbReference type="FunFam" id="2.60.40.10:FF:000045">
    <property type="entry name" value="Ephrin type-A receptor 5"/>
    <property type="match status" value="1"/>
</dbReference>
<dbReference type="InterPro" id="IPR001660">
    <property type="entry name" value="SAM"/>
</dbReference>
<dbReference type="Pfam" id="PF18744">
    <property type="entry name" value="SNAD1"/>
    <property type="match status" value="1"/>
</dbReference>
<dbReference type="GO" id="GO:0005769">
    <property type="term" value="C:early endosome"/>
    <property type="evidence" value="ECO:0007669"/>
    <property type="project" value="UniProtKB-SubCell"/>
</dbReference>
<dbReference type="PROSITE" id="PS50011">
    <property type="entry name" value="PROTEIN_KINASE_DOM"/>
    <property type="match status" value="1"/>
</dbReference>
<evidence type="ECO:0000256" key="3">
    <source>
        <dbReference type="ARBA" id="ARBA00011902"/>
    </source>
</evidence>
<dbReference type="InterPro" id="IPR008979">
    <property type="entry name" value="Galactose-bd-like_sf"/>
</dbReference>
<keyword evidence="31" id="KW-1185">Reference proteome</keyword>
<dbReference type="Gene3D" id="2.60.40.1770">
    <property type="entry name" value="ephrin a2 ectodomain"/>
    <property type="match status" value="1"/>
</dbReference>
<dbReference type="FunFam" id="2.60.40.1770:FF:000001">
    <property type="entry name" value="Ephrin type-A receptor 5"/>
    <property type="match status" value="1"/>
</dbReference>
<dbReference type="Gene3D" id="1.10.150.50">
    <property type="entry name" value="Transcription Factor, Ets-1"/>
    <property type="match status" value="1"/>
</dbReference>
<keyword evidence="5" id="KW-1003">Cell membrane</keyword>
<dbReference type="AlphaFoldDB" id="A0A9J8DDQ5"/>
<dbReference type="SMART" id="SM00219">
    <property type="entry name" value="TyrKc"/>
    <property type="match status" value="1"/>
</dbReference>
<dbReference type="GO" id="GO:0007155">
    <property type="term" value="P:cell adhesion"/>
    <property type="evidence" value="ECO:0007669"/>
    <property type="project" value="UniProtKB-KW"/>
</dbReference>
<dbReference type="EC" id="2.7.10.1" evidence="3"/>
<evidence type="ECO:0000313" key="30">
    <source>
        <dbReference type="Ensembl" id="ENSCCRP00000179778.1"/>
    </source>
</evidence>
<evidence type="ECO:0000256" key="16">
    <source>
        <dbReference type="ARBA" id="ARBA00022989"/>
    </source>
</evidence>
<keyword evidence="15" id="KW-0130">Cell adhesion</keyword>
<dbReference type="Pfam" id="PF07647">
    <property type="entry name" value="SAM_2"/>
    <property type="match status" value="1"/>
</dbReference>
<dbReference type="Gene3D" id="2.10.50.10">
    <property type="entry name" value="Tumor Necrosis Factor Receptor, subunit A, domain 2"/>
    <property type="match status" value="1"/>
</dbReference>
<dbReference type="PROSITE" id="PS50105">
    <property type="entry name" value="SAM_DOMAIN"/>
    <property type="match status" value="1"/>
</dbReference>
<evidence type="ECO:0000256" key="19">
    <source>
        <dbReference type="ARBA" id="ARBA00023170"/>
    </source>
</evidence>
<dbReference type="PROSITE" id="PS50853">
    <property type="entry name" value="FN3"/>
    <property type="match status" value="2"/>
</dbReference>
<dbReference type="GO" id="GO:0005005">
    <property type="term" value="F:transmembrane-ephrin receptor activity"/>
    <property type="evidence" value="ECO:0007669"/>
    <property type="project" value="TreeGrafter"/>
</dbReference>
<evidence type="ECO:0000256" key="24">
    <source>
        <dbReference type="SAM" id="Phobius"/>
    </source>
</evidence>
<evidence type="ECO:0000259" key="28">
    <source>
        <dbReference type="PROSITE" id="PS50853"/>
    </source>
</evidence>
<dbReference type="Gene3D" id="2.60.40.10">
    <property type="entry name" value="Immunoglobulins"/>
    <property type="match status" value="2"/>
</dbReference>
<dbReference type="PROSITE" id="PS00109">
    <property type="entry name" value="PROTEIN_KINASE_TYR"/>
    <property type="match status" value="1"/>
</dbReference>
<dbReference type="InterPro" id="IPR008266">
    <property type="entry name" value="Tyr_kinase_AS"/>
</dbReference>
<evidence type="ECO:0000256" key="10">
    <source>
        <dbReference type="ARBA" id="ARBA00022737"/>
    </source>
</evidence>
<dbReference type="Proteomes" id="UP001108240">
    <property type="component" value="Unplaced"/>
</dbReference>
<feature type="transmembrane region" description="Helical" evidence="24">
    <location>
        <begin position="159"/>
        <end position="180"/>
    </location>
</feature>
<dbReference type="PRINTS" id="PR00109">
    <property type="entry name" value="TYRKINASE"/>
</dbReference>
<dbReference type="Pfam" id="PF01404">
    <property type="entry name" value="Ephrin_lbd"/>
    <property type="match status" value="1"/>
</dbReference>
<dbReference type="FunFam" id="2.10.50.10:FF:000001">
    <property type="entry name" value="Ephrin type-A receptor 5"/>
    <property type="match status" value="1"/>
</dbReference>
<dbReference type="PROSITE" id="PS00791">
    <property type="entry name" value="RECEPTOR_TYR_KIN_V_2"/>
    <property type="match status" value="1"/>
</dbReference>
<dbReference type="InterPro" id="IPR001245">
    <property type="entry name" value="Ser-Thr/Tyr_kinase_cat_dom"/>
</dbReference>
<dbReference type="CDD" id="cd05066">
    <property type="entry name" value="PTKc_EphR_A"/>
    <property type="match status" value="1"/>
</dbReference>
<dbReference type="InterPro" id="IPR030602">
    <property type="entry name" value="EphA4_SAM"/>
</dbReference>
<evidence type="ECO:0000256" key="5">
    <source>
        <dbReference type="ARBA" id="ARBA00022475"/>
    </source>
</evidence>
<dbReference type="OMA" id="NTETRMI"/>
<dbReference type="InterPro" id="IPR036116">
    <property type="entry name" value="FN3_sf"/>
</dbReference>
<evidence type="ECO:0000256" key="14">
    <source>
        <dbReference type="ARBA" id="ARBA00022840"/>
    </source>
</evidence>
<feature type="transmembrane region" description="Helical" evidence="24">
    <location>
        <begin position="706"/>
        <end position="730"/>
    </location>
</feature>
<dbReference type="GO" id="GO:0007411">
    <property type="term" value="P:axon guidance"/>
    <property type="evidence" value="ECO:0007669"/>
    <property type="project" value="TreeGrafter"/>
</dbReference>
<comment type="subcellular location">
    <subcellularLocation>
        <location evidence="1">Cell membrane</location>
        <topology evidence="1">Single-pass type I membrane protein</topology>
    </subcellularLocation>
    <subcellularLocation>
        <location evidence="2">Early endosome</location>
    </subcellularLocation>
</comment>
<keyword evidence="10" id="KW-0677">Repeat</keyword>
<dbReference type="PANTHER" id="PTHR46877">
    <property type="entry name" value="EPH RECEPTOR A5"/>
    <property type="match status" value="1"/>
</dbReference>
<dbReference type="PROSITE" id="PS00107">
    <property type="entry name" value="PROTEIN_KINASE_ATP"/>
    <property type="match status" value="1"/>
</dbReference>
<keyword evidence="7" id="KW-0808">Transferase</keyword>
<feature type="region of interest" description="Disordered" evidence="23">
    <location>
        <begin position="1048"/>
        <end position="1072"/>
    </location>
</feature>
<dbReference type="Ensembl" id="ENSCCRT00000168242.1">
    <property type="protein sequence ID" value="ENSCCRP00000179778.1"/>
    <property type="gene ID" value="ENSCCRG00000026981.2"/>
</dbReference>
<feature type="binding site" evidence="22">
    <location>
        <position position="811"/>
    </location>
    <ligand>
        <name>ATP</name>
        <dbReference type="ChEBI" id="CHEBI:30616"/>
    </ligand>
</feature>
<evidence type="ECO:0000256" key="8">
    <source>
        <dbReference type="ARBA" id="ARBA00022692"/>
    </source>
</evidence>
<dbReference type="CDD" id="cd09545">
    <property type="entry name" value="SAM_EPH-A4"/>
    <property type="match status" value="1"/>
</dbReference>
<dbReference type="SMART" id="SM00615">
    <property type="entry name" value="EPH_lbd"/>
    <property type="match status" value="1"/>
</dbReference>
<dbReference type="PRINTS" id="PR00014">
    <property type="entry name" value="FNTYPEIII"/>
</dbReference>
<keyword evidence="13" id="KW-0418">Kinase</keyword>
<comment type="catalytic activity">
    <reaction evidence="21">
        <text>L-tyrosyl-[protein] + ATP = O-phospho-L-tyrosyl-[protein] + ADP + H(+)</text>
        <dbReference type="Rhea" id="RHEA:10596"/>
        <dbReference type="Rhea" id="RHEA-COMP:10136"/>
        <dbReference type="Rhea" id="RHEA-COMP:20101"/>
        <dbReference type="ChEBI" id="CHEBI:15378"/>
        <dbReference type="ChEBI" id="CHEBI:30616"/>
        <dbReference type="ChEBI" id="CHEBI:46858"/>
        <dbReference type="ChEBI" id="CHEBI:61978"/>
        <dbReference type="ChEBI" id="CHEBI:456216"/>
        <dbReference type="EC" id="2.7.10.1"/>
    </reaction>
</comment>
<dbReference type="InterPro" id="IPR003961">
    <property type="entry name" value="FN3_dom"/>
</dbReference>
<keyword evidence="12" id="KW-0967">Endosome</keyword>
<feature type="domain" description="Fibronectin type-III" evidence="28">
    <location>
        <begin position="599"/>
        <end position="694"/>
    </location>
</feature>
<keyword evidence="8 24" id="KW-0812">Transmembrane</keyword>
<dbReference type="FunFam" id="3.30.200.20:FF:000001">
    <property type="entry name" value="Ephrin type-A receptor 5"/>
    <property type="match status" value="1"/>
</dbReference>
<dbReference type="Pfam" id="PF07714">
    <property type="entry name" value="PK_Tyr_Ser-Thr"/>
    <property type="match status" value="1"/>
</dbReference>
<evidence type="ECO:0000259" key="26">
    <source>
        <dbReference type="PROSITE" id="PS50011"/>
    </source>
</evidence>
<dbReference type="FunFam" id="1.10.510.10:FF:000019">
    <property type="entry name" value="Ephrin type-A receptor 5"/>
    <property type="match status" value="1"/>
</dbReference>